<dbReference type="EMBL" id="CP030032">
    <property type="protein sequence ID" value="AWV88491.1"/>
    <property type="molecule type" value="Genomic_DNA"/>
</dbReference>
<reference evidence="2 3" key="1">
    <citation type="submission" date="2018-06" db="EMBL/GenBank/DDBJ databases">
        <title>Lujinxingia sediminis gen. nov. sp. nov., a new facultative anaerobic member of the class Deltaproteobacteria, and proposal of Lujinxingaceae fam. nov.</title>
        <authorList>
            <person name="Guo L.-Y."/>
            <person name="Li C.-M."/>
            <person name="Wang S."/>
            <person name="Du Z.-J."/>
        </authorList>
    </citation>
    <scope>NUCLEOTIDE SEQUENCE [LARGE SCALE GENOMIC DNA]</scope>
    <source>
        <strain evidence="2 3">FA350</strain>
    </source>
</reference>
<sequence>MAQNQAKYSSQSRAFRRVFSRSAVCLSVLSLLVISCGDASIVSVDGYHDRSQMISLVPEFSLNGAEDMPETVYFSELGLSIAEIRLEPLASSSVDVEKSSIIYSTRNAIRLDYDVGRGENVIFGEPLELPHTGRYLISVRLEPSARVQTSPGGVNEVVDPSFRVEGFVATADPTRTDRGRLDESSDGSPRPIPLNKFDSPDDRWTPFHYDSRQSVFISLNEVEITRDSEFLSFEFNMNEWAESLAAPLRDAVQDDDGVSDSITNPNGVDVTSRLEDSGHGAETLLNNARVRSLGQRH</sequence>
<dbReference type="Proteomes" id="UP000249799">
    <property type="component" value="Chromosome"/>
</dbReference>
<dbReference type="OrthoDB" id="5497387at2"/>
<feature type="region of interest" description="Disordered" evidence="1">
    <location>
        <begin position="173"/>
        <end position="199"/>
    </location>
</feature>
<evidence type="ECO:0000313" key="3">
    <source>
        <dbReference type="Proteomes" id="UP000249799"/>
    </source>
</evidence>
<dbReference type="RefSeq" id="WP_111332290.1">
    <property type="nucleotide sequence ID" value="NZ_CP030032.1"/>
</dbReference>
<dbReference type="AlphaFoldDB" id="A0A2Z4FHK7"/>
<keyword evidence="3" id="KW-1185">Reference proteome</keyword>
<dbReference type="KEGG" id="bsed:DN745_03670"/>
<protein>
    <submittedName>
        <fullName evidence="2">Uncharacterized protein</fullName>
    </submittedName>
</protein>
<accession>A0A2Z4FHK7</accession>
<feature type="compositionally biased region" description="Basic and acidic residues" evidence="1">
    <location>
        <begin position="174"/>
        <end position="183"/>
    </location>
</feature>
<gene>
    <name evidence="2" type="ORF">DN745_03670</name>
</gene>
<evidence type="ECO:0000256" key="1">
    <source>
        <dbReference type="SAM" id="MobiDB-lite"/>
    </source>
</evidence>
<proteinExistence type="predicted"/>
<evidence type="ECO:0000313" key="2">
    <source>
        <dbReference type="EMBL" id="AWV88491.1"/>
    </source>
</evidence>
<feature type="region of interest" description="Disordered" evidence="1">
    <location>
        <begin position="255"/>
        <end position="280"/>
    </location>
</feature>
<name>A0A2Z4FHK7_9DELT</name>
<organism evidence="2 3">
    <name type="scientific">Bradymonas sediminis</name>
    <dbReference type="NCBI Taxonomy" id="1548548"/>
    <lineage>
        <taxon>Bacteria</taxon>
        <taxon>Deltaproteobacteria</taxon>
        <taxon>Bradymonadales</taxon>
        <taxon>Bradymonadaceae</taxon>
        <taxon>Bradymonas</taxon>
    </lineage>
</organism>